<comment type="caution">
    <text evidence="2">The sequence shown here is derived from an EMBL/GenBank/DDBJ whole genome shotgun (WGS) entry which is preliminary data.</text>
</comment>
<dbReference type="EMBL" id="MNLB01000005">
    <property type="protein sequence ID" value="PAC73374.1"/>
    <property type="molecule type" value="Genomic_DNA"/>
</dbReference>
<dbReference type="Gene3D" id="2.70.98.60">
    <property type="entry name" value="alpha-galactosidase from lactobacil brevis"/>
    <property type="match status" value="1"/>
</dbReference>
<dbReference type="CDD" id="cd14791">
    <property type="entry name" value="GH36"/>
    <property type="match status" value="1"/>
</dbReference>
<feature type="region of interest" description="Disordered" evidence="1">
    <location>
        <begin position="127"/>
        <end position="149"/>
    </location>
</feature>
<evidence type="ECO:0000313" key="3">
    <source>
        <dbReference type="Proteomes" id="UP000216789"/>
    </source>
</evidence>
<accession>A0A267WL99</accession>
<feature type="compositionally biased region" description="Low complexity" evidence="1">
    <location>
        <begin position="249"/>
        <end position="263"/>
    </location>
</feature>
<dbReference type="GO" id="GO:0016052">
    <property type="term" value="P:carbohydrate catabolic process"/>
    <property type="evidence" value="ECO:0007669"/>
    <property type="project" value="InterPro"/>
</dbReference>
<reference evidence="2 3" key="1">
    <citation type="journal article" date="2017" name="ISME J.">
        <title>Unveiling bifidobacterial biogeography across the mammalian branch of the tree of life.</title>
        <authorList>
            <person name="Milani C."/>
            <person name="Mangifesta M."/>
            <person name="Mancabelli L."/>
            <person name="Lugli G.A."/>
            <person name="James K."/>
            <person name="Duranti S."/>
            <person name="Turroni F."/>
            <person name="Ferrario C."/>
            <person name="Ossiprandi M.C."/>
            <person name="van Sinderen D."/>
            <person name="Ventura M."/>
        </authorList>
    </citation>
    <scope>NUCLEOTIDE SEQUENCE [LARGE SCALE GENOMIC DNA]</scope>
    <source>
        <strain evidence="2 3">1E</strain>
    </source>
</reference>
<feature type="region of interest" description="Disordered" evidence="1">
    <location>
        <begin position="242"/>
        <end position="268"/>
    </location>
</feature>
<dbReference type="InterPro" id="IPR013785">
    <property type="entry name" value="Aldolase_TIM"/>
</dbReference>
<dbReference type="RefSeq" id="WP_095279613.1">
    <property type="nucleotide sequence ID" value="NZ_MNLB01000005.1"/>
</dbReference>
<evidence type="ECO:0000313" key="2">
    <source>
        <dbReference type="EMBL" id="PAC73374.1"/>
    </source>
</evidence>
<dbReference type="InterPro" id="IPR038417">
    <property type="entry name" value="Alpga-gal_N_sf"/>
</dbReference>
<gene>
    <name evidence="2" type="ORF">BPS1E_1073</name>
</gene>
<dbReference type="SUPFAM" id="SSF51445">
    <property type="entry name" value="(Trans)glycosidases"/>
    <property type="match status" value="1"/>
</dbReference>
<dbReference type="InterPro" id="IPR002252">
    <property type="entry name" value="Glyco_hydro_36"/>
</dbReference>
<dbReference type="Proteomes" id="UP000216789">
    <property type="component" value="Unassembled WGS sequence"/>
</dbReference>
<proteinExistence type="predicted"/>
<evidence type="ECO:0000256" key="1">
    <source>
        <dbReference type="SAM" id="MobiDB-lite"/>
    </source>
</evidence>
<sequence>MENGNMTPLVPRQDGRLEWGNGVVSMLFDIAADSPVRLCNVVGRNMVPIDGRLSDDGKPVVEKDPRPIVEVCVANTGSQDNRLTLIATVAGSQLRFVSALASEPEPGSADPFRLEITQFAPYADLEPKGREFEPTASERDAADSAANSASEAVSADSNAGLVATSVFEAFPNLSAVRTYTRLQSARQLPIEAVSSLNLTVPMRVNCGKVHRSNIFWGDAAWAVENDWRVRPLRDTQVRNRNQKINPGQSSSRFAMSSTSTWSSGEHEPAGILQVEGSVRRARDFSVMWQIEHNGPWEWEVGEDDPGLHVTAFGPEYKDHGWFTNLGEGNDFESVPVSFAIAAGDWQQAVAEMTLQRRALRIAKARELGRVDQFEHTQGLVIYNDYMNTLFGDPRIEKELPLIEGAASVGADVFCIDAGWYDSTDGGWWDMVGEWQASTNRFGDAGLRGLADTIRAHGMGLGLWLEPEVIGVKSPLASMLPDSAFFQRHGVRVCDSGRYLLDFRSPEAREHVTRTVDRLIDDFGAVFFKFDYNTIPGVGTDLNAESVGDGLLEHCRAYVDWLDDLRLRHPDVMIENCGSGAMRADYAQLSRLDLQSTSDQCDPLIYAAIAAGAGMTILPEQQGNWGYAQQEMDDETAVFTLATGVLGRLYLSGFIDRMTEPRLSLVRDAIALHRCVLADQQHMVPFWPSGLPDFDGDWLAVGLRHVETDMCDAYVYGESAWNEQAAEQNDQQPQPEDKPDYIIVWRRGGTPSVNMPLDADQTIEQVFPNPAEPDHAPNAKPWTIKRMDPETVRLNAATSKQPSARIFAIRRRD</sequence>
<dbReference type="Gene3D" id="3.20.20.70">
    <property type="entry name" value="Aldolase class I"/>
    <property type="match status" value="1"/>
</dbReference>
<organism evidence="2 3">
    <name type="scientific">Bifidobacterium pseudocatenulatum</name>
    <dbReference type="NCBI Taxonomy" id="28026"/>
    <lineage>
        <taxon>Bacteria</taxon>
        <taxon>Bacillati</taxon>
        <taxon>Actinomycetota</taxon>
        <taxon>Actinomycetes</taxon>
        <taxon>Bifidobacteriales</taxon>
        <taxon>Bifidobacteriaceae</taxon>
        <taxon>Bifidobacterium</taxon>
    </lineage>
</organism>
<dbReference type="InterPro" id="IPR017853">
    <property type="entry name" value="GH"/>
</dbReference>
<dbReference type="Pfam" id="PF02065">
    <property type="entry name" value="Melibiase"/>
    <property type="match status" value="1"/>
</dbReference>
<dbReference type="AlphaFoldDB" id="A0A267WL99"/>
<protein>
    <submittedName>
        <fullName evidence="2">Alpha-galactosidase</fullName>
    </submittedName>
</protein>
<feature type="compositionally biased region" description="Basic and acidic residues" evidence="1">
    <location>
        <begin position="127"/>
        <end position="142"/>
    </location>
</feature>
<name>A0A267WL99_BIFPS</name>
<dbReference type="PRINTS" id="PR00743">
    <property type="entry name" value="GLHYDRLASE36"/>
</dbReference>
<dbReference type="GO" id="GO:0004557">
    <property type="term" value="F:alpha-galactosidase activity"/>
    <property type="evidence" value="ECO:0007669"/>
    <property type="project" value="InterPro"/>
</dbReference>